<dbReference type="PANTHER" id="PTHR47331:SF4">
    <property type="entry name" value="PEPTIDASE S1 DOMAIN-CONTAINING PROTEIN"/>
    <property type="match status" value="1"/>
</dbReference>
<dbReference type="GO" id="GO:0003676">
    <property type="term" value="F:nucleic acid binding"/>
    <property type="evidence" value="ECO:0007669"/>
    <property type="project" value="InterPro"/>
</dbReference>
<dbReference type="Gene3D" id="1.10.340.70">
    <property type="match status" value="1"/>
</dbReference>
<reference evidence="2" key="1">
    <citation type="journal article" date="2014" name="PLoS ONE">
        <title>Transcriptome-Based Identification of ABC Transporters in the Western Tarnished Plant Bug Lygus hesperus.</title>
        <authorList>
            <person name="Hull J.J."/>
            <person name="Chaney K."/>
            <person name="Geib S.M."/>
            <person name="Fabrick J.A."/>
            <person name="Brent C.S."/>
            <person name="Walsh D."/>
            <person name="Lavine L.C."/>
        </authorList>
    </citation>
    <scope>NUCLEOTIDE SEQUENCE</scope>
</reference>
<dbReference type="InterPro" id="IPR008042">
    <property type="entry name" value="Retrotrans_Pao"/>
</dbReference>
<protein>
    <submittedName>
        <fullName evidence="2">Uncharacterized protein K02A2.6</fullName>
    </submittedName>
</protein>
<evidence type="ECO:0000259" key="1">
    <source>
        <dbReference type="Pfam" id="PF17921"/>
    </source>
</evidence>
<dbReference type="InterPro" id="IPR043502">
    <property type="entry name" value="DNA/RNA_pol_sf"/>
</dbReference>
<feature type="non-terminal residue" evidence="2">
    <location>
        <position position="1"/>
    </location>
</feature>
<organism evidence="2">
    <name type="scientific">Lygus hesperus</name>
    <name type="common">Western plant bug</name>
    <dbReference type="NCBI Taxonomy" id="30085"/>
    <lineage>
        <taxon>Eukaryota</taxon>
        <taxon>Metazoa</taxon>
        <taxon>Ecdysozoa</taxon>
        <taxon>Arthropoda</taxon>
        <taxon>Hexapoda</taxon>
        <taxon>Insecta</taxon>
        <taxon>Pterygota</taxon>
        <taxon>Neoptera</taxon>
        <taxon>Paraneoptera</taxon>
        <taxon>Hemiptera</taxon>
        <taxon>Heteroptera</taxon>
        <taxon>Panheteroptera</taxon>
        <taxon>Cimicomorpha</taxon>
        <taxon>Miridae</taxon>
        <taxon>Mirini</taxon>
        <taxon>Lygus</taxon>
    </lineage>
</organism>
<dbReference type="Pfam" id="PF17921">
    <property type="entry name" value="Integrase_H2C2"/>
    <property type="match status" value="1"/>
</dbReference>
<accession>A0A0A9ZE75</accession>
<dbReference type="EMBL" id="GBHO01001971">
    <property type="protein sequence ID" value="JAG41633.1"/>
    <property type="molecule type" value="Transcribed_RNA"/>
</dbReference>
<name>A0A0A9ZE75_LYGHE</name>
<feature type="domain" description="Integrase zinc-binding" evidence="1">
    <location>
        <begin position="534"/>
        <end position="587"/>
    </location>
</feature>
<dbReference type="SUPFAM" id="SSF56672">
    <property type="entry name" value="DNA/RNA polymerases"/>
    <property type="match status" value="1"/>
</dbReference>
<reference evidence="2" key="2">
    <citation type="submission" date="2014-07" db="EMBL/GenBank/DDBJ databases">
        <authorList>
            <person name="Hull J."/>
        </authorList>
    </citation>
    <scope>NUCLEOTIDE SEQUENCE</scope>
</reference>
<evidence type="ECO:0000313" key="2">
    <source>
        <dbReference type="EMBL" id="JAG41633.1"/>
    </source>
</evidence>
<dbReference type="AlphaFoldDB" id="A0A0A9ZE75"/>
<dbReference type="Gene3D" id="3.30.420.10">
    <property type="entry name" value="Ribonuclease H-like superfamily/Ribonuclease H"/>
    <property type="match status" value="1"/>
</dbReference>
<gene>
    <name evidence="2" type="ORF">CM83_9692</name>
</gene>
<feature type="non-terminal residue" evidence="2">
    <location>
        <position position="669"/>
    </location>
</feature>
<dbReference type="InterPro" id="IPR041588">
    <property type="entry name" value="Integrase_H2C2"/>
</dbReference>
<sequence length="669" mass="75541">AVSADIEKAFLQILVDPDDRNALRFLWWEGSELVVLRHCRVVFGVSSSPFLLGAVIQHLLDHAPPDLKETARKLKRSFYVDNCLTGVENERDLDNFICESTRLLASGGFNLRDWVSNVHDSDKSINVLGLQWCCGSDELGISSKLSAEVPKPLTRRILLSLTQKLYDPIGFTAPTGIVPKILLQRSWGSNTGWDDPLPSEIEQEFELWARQVHALQYCKIPRRLPISSSSTIHVFCDASKSAFAACIFVRSESEGEVKVNLVSAKARVSPIKNLTIPRLELMAALIGVRLHSSIPHELINSSHETIFWSDSSTALSWICHPGPWSVFVGNRVEEIRRYTEPNQWRHIPGSQNPADILSRGCSPQQLLELRWWEGPRWIRNSEDTWPHSNFSTDTGEIDKERRKIVVVASVSDCDVFSLSSLAENISSYDKIVRTVARILDGLSRKFPRFANHCGLTFNCLQTREISSEKIINAETILLRTIQKEFFTTDRGKASLKSYTVFYDDRSLLRMKSRIVEGEGTEEFTYPIVLPGRHPLIQRMIESAHNQNNHAGTLTLVTILRERIWILQARRSVNAVVKKCVTCRKQQARALKVPIPPLPVDRTRTSATFQTTGIDLAGPLYLLDGEKCWIVVFTCAVYRAVHLEVVLSLSSSALIQALRRFIARRGRPSV</sequence>
<dbReference type="GO" id="GO:0071897">
    <property type="term" value="P:DNA biosynthetic process"/>
    <property type="evidence" value="ECO:0007669"/>
    <property type="project" value="UniProtKB-ARBA"/>
</dbReference>
<dbReference type="InterPro" id="IPR036397">
    <property type="entry name" value="RNaseH_sf"/>
</dbReference>
<dbReference type="PANTHER" id="PTHR47331">
    <property type="entry name" value="PHD-TYPE DOMAIN-CONTAINING PROTEIN"/>
    <property type="match status" value="1"/>
</dbReference>
<dbReference type="Pfam" id="PF05380">
    <property type="entry name" value="Peptidase_A17"/>
    <property type="match status" value="1"/>
</dbReference>
<proteinExistence type="predicted"/>